<evidence type="ECO:0000313" key="1">
    <source>
        <dbReference type="EMBL" id="MDI7923485.1"/>
    </source>
</evidence>
<gene>
    <name evidence="1" type="ORF">MRS75_15510</name>
</gene>
<protein>
    <submittedName>
        <fullName evidence="1">Uncharacterized protein</fullName>
    </submittedName>
</protein>
<organism evidence="1 2">
    <name type="scientific">Ferirhizobium litorale</name>
    <dbReference type="NCBI Taxonomy" id="2927786"/>
    <lineage>
        <taxon>Bacteria</taxon>
        <taxon>Pseudomonadati</taxon>
        <taxon>Pseudomonadota</taxon>
        <taxon>Alphaproteobacteria</taxon>
        <taxon>Hyphomicrobiales</taxon>
        <taxon>Rhizobiaceae</taxon>
        <taxon>Ferirhizobium</taxon>
    </lineage>
</organism>
<proteinExistence type="predicted"/>
<evidence type="ECO:0000313" key="2">
    <source>
        <dbReference type="Proteomes" id="UP001161580"/>
    </source>
</evidence>
<reference evidence="1" key="1">
    <citation type="submission" date="2022-03" db="EMBL/GenBank/DDBJ databases">
        <title>Fererhizobium litorale gen. nov., sp. nov., isolated from sandy sediments of the Sea of Japan seashore.</title>
        <authorList>
            <person name="Romanenko L."/>
            <person name="Kurilenko V."/>
            <person name="Otstavnykh N."/>
            <person name="Svetashev V."/>
            <person name="Tekutyeva L."/>
            <person name="Isaeva M."/>
            <person name="Mikhailov V."/>
        </authorList>
    </citation>
    <scope>NUCLEOTIDE SEQUENCE</scope>
    <source>
        <strain evidence="1">KMM 9576</strain>
    </source>
</reference>
<dbReference type="EMBL" id="JALDYZ010000008">
    <property type="protein sequence ID" value="MDI7923485.1"/>
    <property type="molecule type" value="Genomic_DNA"/>
</dbReference>
<sequence length="47" mass="5406">MVYIFNRNNTVQIAWDAKVPKARVATRTEELDTRFSSFGLIRTFNAG</sequence>
<dbReference type="RefSeq" id="WP_311787931.1">
    <property type="nucleotide sequence ID" value="NZ_JALDYY010000012.1"/>
</dbReference>
<dbReference type="AlphaFoldDB" id="A0AAE3QEA8"/>
<accession>A0AAE3QEA8</accession>
<dbReference type="Proteomes" id="UP001161580">
    <property type="component" value="Unassembled WGS sequence"/>
</dbReference>
<name>A0AAE3QEA8_9HYPH</name>
<comment type="caution">
    <text evidence="1">The sequence shown here is derived from an EMBL/GenBank/DDBJ whole genome shotgun (WGS) entry which is preliminary data.</text>
</comment>
<keyword evidence="2" id="KW-1185">Reference proteome</keyword>